<dbReference type="EMBL" id="JAICCE010000022">
    <property type="protein sequence ID" value="KAG9261397.1"/>
    <property type="molecule type" value="Genomic_DNA"/>
</dbReference>
<feature type="coiled-coil region" evidence="1">
    <location>
        <begin position="57"/>
        <end position="91"/>
    </location>
</feature>
<feature type="region of interest" description="Disordered" evidence="2">
    <location>
        <begin position="99"/>
        <end position="131"/>
    </location>
</feature>
<gene>
    <name evidence="3" type="ORF">AMEX_G24926</name>
</gene>
<organism evidence="3 4">
    <name type="scientific">Astyanax mexicanus</name>
    <name type="common">Blind cave fish</name>
    <name type="synonym">Astyanax fasciatus mexicanus</name>
    <dbReference type="NCBI Taxonomy" id="7994"/>
    <lineage>
        <taxon>Eukaryota</taxon>
        <taxon>Metazoa</taxon>
        <taxon>Chordata</taxon>
        <taxon>Craniata</taxon>
        <taxon>Vertebrata</taxon>
        <taxon>Euteleostomi</taxon>
        <taxon>Actinopterygii</taxon>
        <taxon>Neopterygii</taxon>
        <taxon>Teleostei</taxon>
        <taxon>Ostariophysi</taxon>
        <taxon>Characiformes</taxon>
        <taxon>Characoidei</taxon>
        <taxon>Acestrorhamphidae</taxon>
        <taxon>Acestrorhamphinae</taxon>
        <taxon>Astyanax</taxon>
    </lineage>
</organism>
<keyword evidence="1" id="KW-0175">Coiled coil</keyword>
<name>A0A8T2KRX8_ASTMX</name>
<comment type="caution">
    <text evidence="3">The sequence shown here is derived from an EMBL/GenBank/DDBJ whole genome shotgun (WGS) entry which is preliminary data.</text>
</comment>
<dbReference type="Proteomes" id="UP000752171">
    <property type="component" value="Unassembled WGS sequence"/>
</dbReference>
<proteinExistence type="predicted"/>
<reference evidence="3 4" key="1">
    <citation type="submission" date="2021-07" db="EMBL/GenBank/DDBJ databases">
        <authorList>
            <person name="Imarazene B."/>
            <person name="Zahm M."/>
            <person name="Klopp C."/>
            <person name="Cabau C."/>
            <person name="Beille S."/>
            <person name="Jouanno E."/>
            <person name="Castinel A."/>
            <person name="Lluch J."/>
            <person name="Gil L."/>
            <person name="Kuchtly C."/>
            <person name="Lopez Roques C."/>
            <person name="Donnadieu C."/>
            <person name="Parrinello H."/>
            <person name="Journot L."/>
            <person name="Du K."/>
            <person name="Schartl M."/>
            <person name="Retaux S."/>
            <person name="Guiguen Y."/>
        </authorList>
    </citation>
    <scope>NUCLEOTIDE SEQUENCE [LARGE SCALE GENOMIC DNA]</scope>
    <source>
        <strain evidence="3">Pach_M1</strain>
        <tissue evidence="3">Testis</tissue>
    </source>
</reference>
<evidence type="ECO:0000256" key="2">
    <source>
        <dbReference type="SAM" id="MobiDB-lite"/>
    </source>
</evidence>
<evidence type="ECO:0000313" key="4">
    <source>
        <dbReference type="Proteomes" id="UP000752171"/>
    </source>
</evidence>
<evidence type="ECO:0000313" key="3">
    <source>
        <dbReference type="EMBL" id="KAG9261397.1"/>
    </source>
</evidence>
<sequence length="131" mass="14582">MSNFSSPSKIPKIQDPEADRICERLQLLAYKCRDPAANQAETAQQLCTVATDIMAMMSRCTKQNAGLQQTIKMLRKEREELLEEITKAKAASEAIAATAAFCKDEQQESSTQTPDPLEDDEHTDQTQDDST</sequence>
<accession>A0A8T2KRX8</accession>
<dbReference type="AlphaFoldDB" id="A0A8T2KRX8"/>
<protein>
    <submittedName>
        <fullName evidence="3">Uncharacterized protein</fullName>
    </submittedName>
</protein>
<evidence type="ECO:0000256" key="1">
    <source>
        <dbReference type="SAM" id="Coils"/>
    </source>
</evidence>
<feature type="compositionally biased region" description="Acidic residues" evidence="2">
    <location>
        <begin position="116"/>
        <end position="131"/>
    </location>
</feature>